<evidence type="ECO:0000313" key="3">
    <source>
        <dbReference type="Proteomes" id="UP000046395"/>
    </source>
</evidence>
<dbReference type="GO" id="GO:0015074">
    <property type="term" value="P:DNA integration"/>
    <property type="evidence" value="ECO:0007669"/>
    <property type="project" value="InterPro"/>
</dbReference>
<dbReference type="GO" id="GO:0003676">
    <property type="term" value="F:nucleic acid binding"/>
    <property type="evidence" value="ECO:0007669"/>
    <property type="project" value="InterPro"/>
</dbReference>
<dbReference type="AlphaFoldDB" id="A0A5S6Q5U1"/>
<evidence type="ECO:0000256" key="1">
    <source>
        <dbReference type="SAM" id="MobiDB-lite"/>
    </source>
</evidence>
<organism evidence="3 4">
    <name type="scientific">Trichuris muris</name>
    <name type="common">Mouse whipworm</name>
    <dbReference type="NCBI Taxonomy" id="70415"/>
    <lineage>
        <taxon>Eukaryota</taxon>
        <taxon>Metazoa</taxon>
        <taxon>Ecdysozoa</taxon>
        <taxon>Nematoda</taxon>
        <taxon>Enoplea</taxon>
        <taxon>Dorylaimia</taxon>
        <taxon>Trichinellida</taxon>
        <taxon>Trichuridae</taxon>
        <taxon>Trichuris</taxon>
    </lineage>
</organism>
<dbReference type="InterPro" id="IPR001584">
    <property type="entry name" value="Integrase_cat-core"/>
</dbReference>
<dbReference type="PROSITE" id="PS50994">
    <property type="entry name" value="INTEGRASE"/>
    <property type="match status" value="1"/>
</dbReference>
<accession>A0A5S6Q5U1</accession>
<dbReference type="PANTHER" id="PTHR37984">
    <property type="entry name" value="PROTEIN CBG26694"/>
    <property type="match status" value="1"/>
</dbReference>
<reference evidence="4" key="1">
    <citation type="submission" date="2019-12" db="UniProtKB">
        <authorList>
            <consortium name="WormBaseParasite"/>
        </authorList>
    </citation>
    <scope>IDENTIFICATION</scope>
</reference>
<dbReference type="STRING" id="70415.A0A5S6Q5U1"/>
<dbReference type="Proteomes" id="UP000046395">
    <property type="component" value="Unassembled WGS sequence"/>
</dbReference>
<dbReference type="InterPro" id="IPR012337">
    <property type="entry name" value="RNaseH-like_sf"/>
</dbReference>
<evidence type="ECO:0000259" key="2">
    <source>
        <dbReference type="PROSITE" id="PS50994"/>
    </source>
</evidence>
<dbReference type="PANTHER" id="PTHR37984:SF5">
    <property type="entry name" value="PROTEIN NYNRIN-LIKE"/>
    <property type="match status" value="1"/>
</dbReference>
<dbReference type="Gene3D" id="3.30.420.10">
    <property type="entry name" value="Ribonuclease H-like superfamily/Ribonuclease H"/>
    <property type="match status" value="1"/>
</dbReference>
<protein>
    <submittedName>
        <fullName evidence="4">Integrase catalytic domain-containing protein</fullName>
    </submittedName>
</protein>
<dbReference type="WBParaSite" id="TMUE_1000002543.1">
    <property type="protein sequence ID" value="TMUE_1000002543.1"/>
    <property type="gene ID" value="WBGene00298364"/>
</dbReference>
<keyword evidence="3" id="KW-1185">Reference proteome</keyword>
<dbReference type="SUPFAM" id="SSF53098">
    <property type="entry name" value="Ribonuclease H-like"/>
    <property type="match status" value="1"/>
</dbReference>
<name>A0A5S6Q5U1_TRIMR</name>
<sequence length="301" mass="34816">MTNHITTAATLENLRKLFAQFGLPEVIVSDNGAQFMSAEFTEFCVKNGTEHIRVPLYHLQSNGQAKHFVDTFKRSLIRKKAEGVKGAIQTFLFHYRSTQFSAIEKKSPAKLFLGRQLRLTLDFIQPTARQQRRRNEKMEQQFNRHHGARKRQFTIGDAVLVKDHYANCWIPATVRRRLGNVVYQVETKHGMWYKHANQIQQRTSSNRLNATGMFSSLFNTFALDDPILPVLMEVGELLKDQEQLEHAQQQDPHSKIRLRRSSQDEPTSSAARRRSLAEVTSPVLTTFTIWIFLFTGRCWDP</sequence>
<dbReference type="InterPro" id="IPR050951">
    <property type="entry name" value="Retrovirus_Pol_polyprotein"/>
</dbReference>
<dbReference type="InterPro" id="IPR036397">
    <property type="entry name" value="RNaseH_sf"/>
</dbReference>
<feature type="region of interest" description="Disordered" evidence="1">
    <location>
        <begin position="243"/>
        <end position="275"/>
    </location>
</feature>
<evidence type="ECO:0000313" key="4">
    <source>
        <dbReference type="WBParaSite" id="TMUE_1000002543.1"/>
    </source>
</evidence>
<feature type="domain" description="Integrase catalytic" evidence="2">
    <location>
        <begin position="1"/>
        <end position="116"/>
    </location>
</feature>
<proteinExistence type="predicted"/>